<feature type="transmembrane region" description="Helical" evidence="1">
    <location>
        <begin position="112"/>
        <end position="128"/>
    </location>
</feature>
<feature type="transmembrane region" description="Helical" evidence="1">
    <location>
        <begin position="16"/>
        <end position="34"/>
    </location>
</feature>
<proteinExistence type="predicted"/>
<protein>
    <submittedName>
        <fullName evidence="2">Cytochrome bd-type quinol oxidase subunit 2</fullName>
    </submittedName>
</protein>
<evidence type="ECO:0000313" key="3">
    <source>
        <dbReference type="Proteomes" id="UP000547510"/>
    </source>
</evidence>
<keyword evidence="1" id="KW-1133">Transmembrane helix</keyword>
<sequence>MADDLALATRSGPGRLLIAVYGIFAIAATSRSAVQIATRFGEAPVAYLLSALAAVVYLLATVTLAVGSRASRRVAFLSCAVELAGVLVVGAVSLLVPSWFPDATVWSDFGSGYVFIPLVLPVLGLLWLRRTAGPRRAAVNPGSG</sequence>
<keyword evidence="3" id="KW-1185">Reference proteome</keyword>
<reference evidence="2 3" key="1">
    <citation type="submission" date="2020-08" db="EMBL/GenBank/DDBJ databases">
        <title>Genomic Encyclopedia of Type Strains, Phase III (KMG-III): the genomes of soil and plant-associated and newly described type strains.</title>
        <authorList>
            <person name="Whitman W."/>
        </authorList>
    </citation>
    <scope>NUCLEOTIDE SEQUENCE [LARGE SCALE GENOMIC DNA]</scope>
    <source>
        <strain evidence="2 3">CECT 8640</strain>
    </source>
</reference>
<evidence type="ECO:0000256" key="1">
    <source>
        <dbReference type="SAM" id="Phobius"/>
    </source>
</evidence>
<organism evidence="2 3">
    <name type="scientific">Saccharothrix tamanrassetensis</name>
    <dbReference type="NCBI Taxonomy" id="1051531"/>
    <lineage>
        <taxon>Bacteria</taxon>
        <taxon>Bacillati</taxon>
        <taxon>Actinomycetota</taxon>
        <taxon>Actinomycetes</taxon>
        <taxon>Pseudonocardiales</taxon>
        <taxon>Pseudonocardiaceae</taxon>
        <taxon>Saccharothrix</taxon>
    </lineage>
</organism>
<dbReference type="EMBL" id="JACHJN010000015">
    <property type="protein sequence ID" value="MBB5960351.1"/>
    <property type="molecule type" value="Genomic_DNA"/>
</dbReference>
<feature type="transmembrane region" description="Helical" evidence="1">
    <location>
        <begin position="46"/>
        <end position="67"/>
    </location>
</feature>
<dbReference type="AlphaFoldDB" id="A0A841CRI9"/>
<comment type="caution">
    <text evidence="2">The sequence shown here is derived from an EMBL/GenBank/DDBJ whole genome shotgun (WGS) entry which is preliminary data.</text>
</comment>
<feature type="transmembrane region" description="Helical" evidence="1">
    <location>
        <begin position="74"/>
        <end position="100"/>
    </location>
</feature>
<dbReference type="RefSeq" id="WP_184698483.1">
    <property type="nucleotide sequence ID" value="NZ_JACHJN010000015.1"/>
</dbReference>
<name>A0A841CRI9_9PSEU</name>
<evidence type="ECO:0000313" key="2">
    <source>
        <dbReference type="EMBL" id="MBB5960351.1"/>
    </source>
</evidence>
<keyword evidence="1" id="KW-0472">Membrane</keyword>
<keyword evidence="1" id="KW-0812">Transmembrane</keyword>
<accession>A0A841CRI9</accession>
<gene>
    <name evidence="2" type="ORF">FHS29_006974</name>
</gene>
<dbReference type="Proteomes" id="UP000547510">
    <property type="component" value="Unassembled WGS sequence"/>
</dbReference>